<evidence type="ECO:0000259" key="4">
    <source>
        <dbReference type="Pfam" id="PF07687"/>
    </source>
</evidence>
<feature type="binding site" evidence="2">
    <location>
        <position position="135"/>
    </location>
    <ligand>
        <name>Mn(2+)</name>
        <dbReference type="ChEBI" id="CHEBI:29035"/>
        <label>2</label>
    </ligand>
</feature>
<organism evidence="5 6">
    <name type="scientific">Flaviaesturariibacter aridisoli</name>
    <dbReference type="NCBI Taxonomy" id="2545761"/>
    <lineage>
        <taxon>Bacteria</taxon>
        <taxon>Pseudomonadati</taxon>
        <taxon>Bacteroidota</taxon>
        <taxon>Chitinophagia</taxon>
        <taxon>Chitinophagales</taxon>
        <taxon>Chitinophagaceae</taxon>
        <taxon>Flaviaestuariibacter</taxon>
    </lineage>
</organism>
<dbReference type="SUPFAM" id="SSF55031">
    <property type="entry name" value="Bacterial exopeptidase dimerisation domain"/>
    <property type="match status" value="1"/>
</dbReference>
<keyword evidence="3" id="KW-0732">Signal</keyword>
<dbReference type="InterPro" id="IPR002933">
    <property type="entry name" value="Peptidase_M20"/>
</dbReference>
<dbReference type="GO" id="GO:0019877">
    <property type="term" value="P:diaminopimelate biosynthetic process"/>
    <property type="evidence" value="ECO:0007669"/>
    <property type="project" value="UniProtKB-ARBA"/>
</dbReference>
<reference evidence="5 6" key="1">
    <citation type="submission" date="2019-03" db="EMBL/GenBank/DDBJ databases">
        <authorList>
            <person name="Kim M.K.M."/>
        </authorList>
    </citation>
    <scope>NUCLEOTIDE SEQUENCE [LARGE SCALE GENOMIC DNA]</scope>
    <source>
        <strain evidence="5 6">17J68-15</strain>
    </source>
</reference>
<comment type="caution">
    <text evidence="5">The sequence shown here is derived from an EMBL/GenBank/DDBJ whole genome shotgun (WGS) entry which is preliminary data.</text>
</comment>
<dbReference type="Pfam" id="PF01546">
    <property type="entry name" value="Peptidase_M20"/>
    <property type="match status" value="1"/>
</dbReference>
<dbReference type="EMBL" id="SKFH01000016">
    <property type="protein sequence ID" value="TCZ70495.1"/>
    <property type="molecule type" value="Genomic_DNA"/>
</dbReference>
<dbReference type="Proteomes" id="UP000295164">
    <property type="component" value="Unassembled WGS sequence"/>
</dbReference>
<feature type="domain" description="Peptidase M20 dimerisation" evidence="4">
    <location>
        <begin position="222"/>
        <end position="319"/>
    </location>
</feature>
<evidence type="ECO:0000256" key="2">
    <source>
        <dbReference type="PIRSR" id="PIRSR005962-1"/>
    </source>
</evidence>
<comment type="cofactor">
    <cofactor evidence="2">
        <name>Mn(2+)</name>
        <dbReference type="ChEBI" id="CHEBI:29035"/>
    </cofactor>
    <text evidence="2">The Mn(2+) ion enhances activity.</text>
</comment>
<sequence>MTRSIILPLLLLSTVTTSAQDRFASSIERGADRIEPQCIAWRRDLHAAPELGNRESRTAKLIADHLRALGFDVQEGVAHTGVVGILRGGKPGAVVGLRADMDGLPVTERTDVPFASKVRTQYNGQEVGVMHACGHDSHVAMLLAVADVLAPLKKDLPGTVKFIFQPSEEGAPAGEEGGAALMIKEGVLDNPKVDALFGLHINAQTPVGTIRYRAEGMMAAADWFHITIKGKQSHGAQPWMGIDPVVIGAQIINGLQTIVSRQSELTKNAVVISTTMVQAGVRENIIPEQVVLSGTIRTLDKLMQQDVLQRVTRTAEHIAEASGATATVTFEHKTLVTYNDPKLTEQMLPSLRKAAANVQLMEAVTGAEDFSFFGDKVPSLFLYVGGMPKDADPKSTAAHHTPDFYLDESGFKTGIKAFCYMVTDYLAAAAKKK</sequence>
<dbReference type="AlphaFoldDB" id="A0A4R4E044"/>
<feature type="signal peptide" evidence="3">
    <location>
        <begin position="1"/>
        <end position="19"/>
    </location>
</feature>
<keyword evidence="2" id="KW-0464">Manganese</keyword>
<dbReference type="PANTHER" id="PTHR11014">
    <property type="entry name" value="PEPTIDASE M20 FAMILY MEMBER"/>
    <property type="match status" value="1"/>
</dbReference>
<accession>A0A4R4E044</accession>
<dbReference type="RefSeq" id="WP_131852249.1">
    <property type="nucleotide sequence ID" value="NZ_SKFH01000016.1"/>
</dbReference>
<gene>
    <name evidence="5" type="ORF">E0486_11100</name>
</gene>
<dbReference type="InterPro" id="IPR036264">
    <property type="entry name" value="Bact_exopeptidase_dim_dom"/>
</dbReference>
<evidence type="ECO:0000256" key="1">
    <source>
        <dbReference type="ARBA" id="ARBA00022801"/>
    </source>
</evidence>
<dbReference type="FunFam" id="3.30.70.360:FF:000001">
    <property type="entry name" value="N-acetyldiaminopimelate deacetylase"/>
    <property type="match status" value="1"/>
</dbReference>
<keyword evidence="6" id="KW-1185">Reference proteome</keyword>
<dbReference type="SUPFAM" id="SSF53187">
    <property type="entry name" value="Zn-dependent exopeptidases"/>
    <property type="match status" value="1"/>
</dbReference>
<keyword evidence="1 5" id="KW-0378">Hydrolase</keyword>
<feature type="binding site" evidence="2">
    <location>
        <position position="169"/>
    </location>
    <ligand>
        <name>Mn(2+)</name>
        <dbReference type="ChEBI" id="CHEBI:29035"/>
        <label>2</label>
    </ligand>
</feature>
<keyword evidence="2" id="KW-0479">Metal-binding</keyword>
<dbReference type="OrthoDB" id="9776731at2"/>
<evidence type="ECO:0000313" key="5">
    <source>
        <dbReference type="EMBL" id="TCZ70495.1"/>
    </source>
</evidence>
<dbReference type="InterPro" id="IPR011650">
    <property type="entry name" value="Peptidase_M20_dimer"/>
</dbReference>
<proteinExistence type="predicted"/>
<feature type="binding site" evidence="2">
    <location>
        <position position="400"/>
    </location>
    <ligand>
        <name>Mn(2+)</name>
        <dbReference type="ChEBI" id="CHEBI:29035"/>
        <label>2</label>
    </ligand>
</feature>
<dbReference type="PIRSF" id="PIRSF005962">
    <property type="entry name" value="Pept_M20D_amidohydro"/>
    <property type="match status" value="1"/>
</dbReference>
<dbReference type="PANTHER" id="PTHR11014:SF63">
    <property type="entry name" value="METALLOPEPTIDASE, PUTATIVE (AFU_ORTHOLOGUE AFUA_6G09600)-RELATED"/>
    <property type="match status" value="1"/>
</dbReference>
<protein>
    <submittedName>
        <fullName evidence="5">Amidohydrolase</fullName>
    </submittedName>
</protein>
<feature type="chain" id="PRO_5020681124" evidence="3">
    <location>
        <begin position="20"/>
        <end position="433"/>
    </location>
</feature>
<dbReference type="GO" id="GO:0046872">
    <property type="term" value="F:metal ion binding"/>
    <property type="evidence" value="ECO:0007669"/>
    <property type="project" value="UniProtKB-KW"/>
</dbReference>
<name>A0A4R4E044_9BACT</name>
<evidence type="ECO:0000256" key="3">
    <source>
        <dbReference type="SAM" id="SignalP"/>
    </source>
</evidence>
<dbReference type="InterPro" id="IPR017439">
    <property type="entry name" value="Amidohydrolase"/>
</dbReference>
<evidence type="ECO:0000313" key="6">
    <source>
        <dbReference type="Proteomes" id="UP000295164"/>
    </source>
</evidence>
<dbReference type="Pfam" id="PF07687">
    <property type="entry name" value="M20_dimer"/>
    <property type="match status" value="1"/>
</dbReference>
<dbReference type="Gene3D" id="3.30.70.360">
    <property type="match status" value="1"/>
</dbReference>
<feature type="binding site" evidence="2">
    <location>
        <position position="133"/>
    </location>
    <ligand>
        <name>Mn(2+)</name>
        <dbReference type="ChEBI" id="CHEBI:29035"/>
        <label>2</label>
    </ligand>
</feature>
<dbReference type="GO" id="GO:0050118">
    <property type="term" value="F:N-acetyldiaminopimelate deacetylase activity"/>
    <property type="evidence" value="ECO:0007669"/>
    <property type="project" value="UniProtKB-ARBA"/>
</dbReference>
<dbReference type="NCBIfam" id="TIGR01891">
    <property type="entry name" value="amidohydrolases"/>
    <property type="match status" value="1"/>
</dbReference>
<dbReference type="Gene3D" id="3.40.630.10">
    <property type="entry name" value="Zn peptidases"/>
    <property type="match status" value="1"/>
</dbReference>
<feature type="binding site" evidence="2">
    <location>
        <position position="200"/>
    </location>
    <ligand>
        <name>Mn(2+)</name>
        <dbReference type="ChEBI" id="CHEBI:29035"/>
        <label>2</label>
    </ligand>
</feature>